<dbReference type="EMBL" id="JBHRTD010000006">
    <property type="protein sequence ID" value="MFC3137710.1"/>
    <property type="molecule type" value="Genomic_DNA"/>
</dbReference>
<protein>
    <recommendedName>
        <fullName evidence="4">DUF3325 domain-containing protein</fullName>
    </recommendedName>
</protein>
<keyword evidence="1" id="KW-0472">Membrane</keyword>
<proteinExistence type="predicted"/>
<dbReference type="Proteomes" id="UP001595621">
    <property type="component" value="Unassembled WGS sequence"/>
</dbReference>
<evidence type="ECO:0000256" key="1">
    <source>
        <dbReference type="SAM" id="Phobius"/>
    </source>
</evidence>
<feature type="transmembrane region" description="Helical" evidence="1">
    <location>
        <begin position="20"/>
        <end position="42"/>
    </location>
</feature>
<sequence length="110" mass="12153">MALSTTDNALPEDVSPAHILYGLMSAFALACIPVVLALVINLSQRARGAVLRSHLRWQRWSMLGFIGACLLAWSIPQVWLALTVLTLAVLWFANRIVKGWLRLADGLEMP</sequence>
<organism evidence="2 3">
    <name type="scientific">Shewanella submarina</name>
    <dbReference type="NCBI Taxonomy" id="2016376"/>
    <lineage>
        <taxon>Bacteria</taxon>
        <taxon>Pseudomonadati</taxon>
        <taxon>Pseudomonadota</taxon>
        <taxon>Gammaproteobacteria</taxon>
        <taxon>Alteromonadales</taxon>
        <taxon>Shewanellaceae</taxon>
        <taxon>Shewanella</taxon>
    </lineage>
</organism>
<evidence type="ECO:0000313" key="2">
    <source>
        <dbReference type="EMBL" id="MFC3137710.1"/>
    </source>
</evidence>
<keyword evidence="3" id="KW-1185">Reference proteome</keyword>
<evidence type="ECO:0000313" key="3">
    <source>
        <dbReference type="Proteomes" id="UP001595621"/>
    </source>
</evidence>
<feature type="transmembrane region" description="Helical" evidence="1">
    <location>
        <begin position="63"/>
        <end position="93"/>
    </location>
</feature>
<reference evidence="3" key="1">
    <citation type="journal article" date="2019" name="Int. J. Syst. Evol. Microbiol.">
        <title>The Global Catalogue of Microorganisms (GCM) 10K type strain sequencing project: providing services to taxonomists for standard genome sequencing and annotation.</title>
        <authorList>
            <consortium name="The Broad Institute Genomics Platform"/>
            <consortium name="The Broad Institute Genome Sequencing Center for Infectious Disease"/>
            <person name="Wu L."/>
            <person name="Ma J."/>
        </authorList>
    </citation>
    <scope>NUCLEOTIDE SEQUENCE [LARGE SCALE GENOMIC DNA]</scope>
    <source>
        <strain evidence="3">KCTC 52277</strain>
    </source>
</reference>
<comment type="caution">
    <text evidence="2">The sequence shown here is derived from an EMBL/GenBank/DDBJ whole genome shotgun (WGS) entry which is preliminary data.</text>
</comment>
<keyword evidence="1" id="KW-1133">Transmembrane helix</keyword>
<evidence type="ECO:0008006" key="4">
    <source>
        <dbReference type="Google" id="ProtNLM"/>
    </source>
</evidence>
<name>A0ABV7GCH0_9GAMM</name>
<dbReference type="RefSeq" id="WP_248935055.1">
    <property type="nucleotide sequence ID" value="NZ_JAKILF010000002.1"/>
</dbReference>
<keyword evidence="1" id="KW-0812">Transmembrane</keyword>
<accession>A0ABV7GCH0</accession>
<gene>
    <name evidence="2" type="ORF">ACFOE0_05830</name>
</gene>